<sequence>MHIRNPIEWVLSAPPDAAGEVGSASEAEYWPQTAPTKPEVRRITTNDLRAALALGLEDFKADRTDVVTLAIVFPIAGLFFAAVATNRHVLPLIFPLIAGFALIGPLASIWLYELSRRREAGESPRVIDAIRLVHSPQIGSIVAMGIVQICLFLLWLGAADLIYLRTLGPAMPVSFSAFARATLTTLPGWEMIVLGIAVGFVFAVIALAIGAMSFPMLLDRKVDMPTALRISARALYENPKTLFLWGCIVAVGLAIGSLPALLGIAVVLPILGHSTWHLYRRVIG</sequence>
<accession>A0ABS9DR77</accession>
<dbReference type="Pfam" id="PF09955">
    <property type="entry name" value="DUF2189"/>
    <property type="match status" value="1"/>
</dbReference>
<keyword evidence="1" id="KW-0472">Membrane</keyword>
<feature type="transmembrane region" description="Helical" evidence="1">
    <location>
        <begin position="132"/>
        <end position="156"/>
    </location>
</feature>
<evidence type="ECO:0000313" key="3">
    <source>
        <dbReference type="Proteomes" id="UP001521209"/>
    </source>
</evidence>
<feature type="transmembrane region" description="Helical" evidence="1">
    <location>
        <begin position="242"/>
        <end position="271"/>
    </location>
</feature>
<evidence type="ECO:0000256" key="1">
    <source>
        <dbReference type="SAM" id="Phobius"/>
    </source>
</evidence>
<dbReference type="RefSeq" id="WP_235702464.1">
    <property type="nucleotide sequence ID" value="NZ_JAKGBZ010000001.1"/>
</dbReference>
<reference evidence="2 3" key="1">
    <citation type="submission" date="2022-01" db="EMBL/GenBank/DDBJ databases">
        <authorList>
            <person name="Won M."/>
            <person name="Kim S.-J."/>
            <person name="Kwon S.-W."/>
        </authorList>
    </citation>
    <scope>NUCLEOTIDE SEQUENCE [LARGE SCALE GENOMIC DNA]</scope>
    <source>
        <strain evidence="2 3">KCTC 23505</strain>
    </source>
</reference>
<dbReference type="InterPro" id="IPR018692">
    <property type="entry name" value="DUF2189"/>
</dbReference>
<comment type="caution">
    <text evidence="2">The sequence shown here is derived from an EMBL/GenBank/DDBJ whole genome shotgun (WGS) entry which is preliminary data.</text>
</comment>
<feature type="transmembrane region" description="Helical" evidence="1">
    <location>
        <begin position="66"/>
        <end position="86"/>
    </location>
</feature>
<feature type="transmembrane region" description="Helical" evidence="1">
    <location>
        <begin position="92"/>
        <end position="112"/>
    </location>
</feature>
<keyword evidence="1" id="KW-0812">Transmembrane</keyword>
<organism evidence="2 3">
    <name type="scientific">Acidiphilium iwatense</name>
    <dbReference type="NCBI Taxonomy" id="768198"/>
    <lineage>
        <taxon>Bacteria</taxon>
        <taxon>Pseudomonadati</taxon>
        <taxon>Pseudomonadota</taxon>
        <taxon>Alphaproteobacteria</taxon>
        <taxon>Acetobacterales</taxon>
        <taxon>Acidocellaceae</taxon>
        <taxon>Acidiphilium</taxon>
    </lineage>
</organism>
<dbReference type="Proteomes" id="UP001521209">
    <property type="component" value="Unassembled WGS sequence"/>
</dbReference>
<protein>
    <submittedName>
        <fullName evidence="2">DUF2189 domain-containing protein</fullName>
    </submittedName>
</protein>
<dbReference type="EMBL" id="JAKGBZ010000001">
    <property type="protein sequence ID" value="MCF3945227.1"/>
    <property type="molecule type" value="Genomic_DNA"/>
</dbReference>
<proteinExistence type="predicted"/>
<keyword evidence="1" id="KW-1133">Transmembrane helix</keyword>
<evidence type="ECO:0000313" key="2">
    <source>
        <dbReference type="EMBL" id="MCF3945227.1"/>
    </source>
</evidence>
<name>A0ABS9DR77_9PROT</name>
<keyword evidence="3" id="KW-1185">Reference proteome</keyword>
<gene>
    <name evidence="2" type="ORF">L2A60_00825</name>
</gene>
<feature type="transmembrane region" description="Helical" evidence="1">
    <location>
        <begin position="191"/>
        <end position="214"/>
    </location>
</feature>